<dbReference type="SUPFAM" id="SSF141868">
    <property type="entry name" value="EAL domain-like"/>
    <property type="match status" value="1"/>
</dbReference>
<dbReference type="Pfam" id="PF00563">
    <property type="entry name" value="EAL"/>
    <property type="match status" value="1"/>
</dbReference>
<sequence>MVSPFFRTGINDRTADVRPFSYYGSTDGPGQLSTGRRWKNRMEKAVSKILGEIHEDGEGFYALWRGVRLYSVFQGVYGLAQRRPVGFEALIRGRKADGKILTPGEILAGASGLEDLVTMDRLFRAIHLHNFVRFRTRGVWVFLNVHPEVAIHGRKYGAFFAHLLSYLGLSSWEVVIEILEAGIGERSDLLEASRYYRSMGCLIAVDDFGAGHSNFDRIWMLRPEIVKLDRMMISQATRNTDLRRVFPEIVSLIRSSGSLALAEGVEVPEEGRMILETEIDLVQGFLFGLPRTEIGLSSSPALDKAMEGIRSQQSETGENRDLERIVRGLLSVSRELRPENPVLSETMLRSLFGLDPRLIRIFVLDGSGCQIGENLSRSRITDKGDPRFLPLMETRRADWSRRSYFREAIRRPGEVVISTPYLSTTGAHLCRTLAICVGEENTFRILCLDIDMTGPGR</sequence>
<dbReference type="AlphaFoldDB" id="A0A059XS72"/>
<accession>A0A059XS72</accession>
<dbReference type="GO" id="GO:0071111">
    <property type="term" value="F:cyclic-guanylate-specific phosphodiesterase activity"/>
    <property type="evidence" value="ECO:0007669"/>
    <property type="project" value="InterPro"/>
</dbReference>
<gene>
    <name evidence="2" type="ORF">Y981_01890</name>
</gene>
<reference evidence="2 3" key="2">
    <citation type="journal article" date="2015" name="Biomed. Res. Int.">
        <title>Effects of Arsenite Resistance on the Growth and Functional Gene Expression of Leptospirillum ferriphilum and Acidithiobacillus thiooxidans in Pure Culture and Coculture.</title>
        <authorList>
            <person name="Jiang H."/>
            <person name="Liang Y."/>
            <person name="Yin H."/>
            <person name="Xiao Y."/>
            <person name="Guo X."/>
            <person name="Xu Y."/>
            <person name="Hu Q."/>
            <person name="Liu H."/>
            <person name="Liu X."/>
        </authorList>
    </citation>
    <scope>NUCLEOTIDE SEQUENCE [LARGE SCALE GENOMIC DNA]</scope>
    <source>
        <strain evidence="2 3">YSK</strain>
    </source>
</reference>
<organism evidence="2 3">
    <name type="scientific">Leptospirillum ferriphilum YSK</name>
    <dbReference type="NCBI Taxonomy" id="1441628"/>
    <lineage>
        <taxon>Bacteria</taxon>
        <taxon>Pseudomonadati</taxon>
        <taxon>Nitrospirota</taxon>
        <taxon>Nitrospiria</taxon>
        <taxon>Nitrospirales</taxon>
        <taxon>Nitrospiraceae</taxon>
        <taxon>Leptospirillum</taxon>
    </lineage>
</organism>
<proteinExistence type="predicted"/>
<dbReference type="Proteomes" id="UP000027059">
    <property type="component" value="Chromosome"/>
</dbReference>
<dbReference type="InterPro" id="IPR035919">
    <property type="entry name" value="EAL_sf"/>
</dbReference>
<dbReference type="InterPro" id="IPR001633">
    <property type="entry name" value="EAL_dom"/>
</dbReference>
<dbReference type="SUPFAM" id="SSF103190">
    <property type="entry name" value="Sensory domain-like"/>
    <property type="match status" value="1"/>
</dbReference>
<evidence type="ECO:0000313" key="2">
    <source>
        <dbReference type="EMBL" id="AIA31449.1"/>
    </source>
</evidence>
<name>A0A059XS72_9BACT</name>
<dbReference type="KEGG" id="lfp:Y981_01890"/>
<feature type="domain" description="EAL" evidence="1">
    <location>
        <begin position="52"/>
        <end position="304"/>
    </location>
</feature>
<dbReference type="Gene3D" id="3.30.450.20">
    <property type="entry name" value="PAS domain"/>
    <property type="match status" value="1"/>
</dbReference>
<dbReference type="SMART" id="SM00052">
    <property type="entry name" value="EAL"/>
    <property type="match status" value="1"/>
</dbReference>
<dbReference type="PROSITE" id="PS50883">
    <property type="entry name" value="EAL"/>
    <property type="match status" value="1"/>
</dbReference>
<reference evidence="3" key="1">
    <citation type="submission" date="2014-02" db="EMBL/GenBank/DDBJ databases">
        <title>Complete genome sequence and comparative genomic analysis of the nitrogen-fixing bacterium Leptospirillum ferriphilum YSK.</title>
        <authorList>
            <person name="Guo X."/>
            <person name="Yin H."/>
            <person name="Liang Y."/>
            <person name="Hu Q."/>
            <person name="Ma L."/>
            <person name="Xiao Y."/>
            <person name="Zhang X."/>
            <person name="Qiu G."/>
            <person name="Liu X."/>
        </authorList>
    </citation>
    <scope>NUCLEOTIDE SEQUENCE [LARGE SCALE GENOMIC DNA]</scope>
    <source>
        <strain evidence="3">YSK</strain>
    </source>
</reference>
<evidence type="ECO:0000313" key="3">
    <source>
        <dbReference type="Proteomes" id="UP000027059"/>
    </source>
</evidence>
<protein>
    <recommendedName>
        <fullName evidence="1">EAL domain-containing protein</fullName>
    </recommendedName>
</protein>
<dbReference type="HOGENOM" id="CLU_015702_0_0_0"/>
<evidence type="ECO:0000259" key="1">
    <source>
        <dbReference type="PROSITE" id="PS50883"/>
    </source>
</evidence>
<dbReference type="InterPro" id="IPR050706">
    <property type="entry name" value="Cyclic-di-GMP_PDE-like"/>
</dbReference>
<dbReference type="CDD" id="cd01948">
    <property type="entry name" value="EAL"/>
    <property type="match status" value="1"/>
</dbReference>
<dbReference type="Gene3D" id="3.20.20.450">
    <property type="entry name" value="EAL domain"/>
    <property type="match status" value="1"/>
</dbReference>
<dbReference type="InterPro" id="IPR029151">
    <property type="entry name" value="Sensor-like_sf"/>
</dbReference>
<dbReference type="PANTHER" id="PTHR33121">
    <property type="entry name" value="CYCLIC DI-GMP PHOSPHODIESTERASE PDEF"/>
    <property type="match status" value="1"/>
</dbReference>
<dbReference type="EMBL" id="CP007243">
    <property type="protein sequence ID" value="AIA31449.1"/>
    <property type="molecule type" value="Genomic_DNA"/>
</dbReference>
<dbReference type="PANTHER" id="PTHR33121:SF76">
    <property type="entry name" value="SIGNALING PROTEIN"/>
    <property type="match status" value="1"/>
</dbReference>
<keyword evidence="3" id="KW-1185">Reference proteome</keyword>